<dbReference type="GO" id="GO:0003743">
    <property type="term" value="F:translation initiation factor activity"/>
    <property type="evidence" value="ECO:0007669"/>
    <property type="project" value="UniProtKB-KW"/>
</dbReference>
<feature type="compositionally biased region" description="Polar residues" evidence="4">
    <location>
        <begin position="852"/>
        <end position="876"/>
    </location>
</feature>
<feature type="region of interest" description="Disordered" evidence="4">
    <location>
        <begin position="1436"/>
        <end position="1487"/>
    </location>
</feature>
<dbReference type="Pfam" id="PF12152">
    <property type="entry name" value="eIF_4G1"/>
    <property type="match status" value="1"/>
</dbReference>
<sequence length="1605" mass="170194">MTSVSQQQQPPTQASNSNTATQAPSYASTAKKAVSSPPIATSSSTPSPTVAVGAASSVQQHGKSSSISPANGRGSVPPAVPAIAHSSAAMNGSGSDHSRKSSVTISATGPSGYMANGGPVGGSKGGIQFGSITDSPAASHSTPQVAQSSAPMAIPSNPRVTSPAQSPSPIPQPSASGGRPPATLATPGNGVTFGSLGGDGDRHMRQNASSQGSAPASGQAGGHLRRESTQSSQSDISNQGPGAGGRGGFQQGGRGRGGYNNQSFQPNNMQYPPAGNQYRGAPNQGRGGMPPSFQSQARPPIPFPNSPHQAARSPALTNSIPGTPNMNQAMPMQQHQHQHQLHNQQQYGYYQPMGGPQVNTPIYVKNPAVSNKQNKRGGKKNQQYRQEKSSDRRSTEQLSQEIYGHVYTSSAQSPYERASQGQGSSSTSSKSATSERWGNSALPFAQNGAGPTPSQRWERRSSLAQPTFYPQYSQTSPTSPPAIYFPPEPIDISPASGNFERFLTRNQNFQGYPQPAFDQRGMPIAGYMYPQMQYMNPAPQSPQPGYQQPTYTPGQYGNQGQAMSRNSSQMSEHRPNSSMGQPQTPSMTPTVASSHTPQPKPAASPAFSRPARKSAAIVIKRPDGDIVDIDSLKTPASPAPVSRTRTPPVIASTPTPPPKSSTPLHNRTDSAATGKSKEEIQAEIIQKVKQAAAADKVADKAKEEEAAKAAEEAKAKEAAEAQAAADAKKAKDDEEAKAKEAADAEAAAQKAKEDEEAEIERQIKEMEEAEAAEEKRIAELLEKRKAEKAASDKIEAEKKKVEAVENDRKLKEQEREMERLEDEREKKRLEAEAKAAGGDKEPEAKKEPEIITPSTLASKLSSMTLNTDSGASTPASDDSMGPPSKPSATEKRGKPAALNLAPLNTKPVEPPQPSAALQSLKSARFLTVLNSSLYPPNISSPNPALNSAVAAKGKSFKYDKEFLLQFQKVFTEKPSMEFESQIKALIGDGDAGSARSGSTRTPGGMGPRQGSNRNPPGAFAMGSFGAVGGGKTLPPGTTSAERFAMANGSAPRPTVNPMASFNRPGGAFPGGNSMTRTPSSSTMNSMPHSPRQQSNRRTGGSKREGGYQGNAKAEAQAAKTMPLTAGMDLKPIQVTASGWKPRSVGVQTATGAAGPAPGGAGASGHMEPDMVQRKVKAALNKMTPEKFDKIADQILAIAAQSKDEADGRTLRQVIQLTFEKATDEAHWASMYAKFCKRMLETMSPDIKDESIVDKNGNIVSGGNLFRKYLLNRCQEEFERGWKMDIGEKPEGERGDEKTAEAAMLSDEYYIAEAAKRRGLGLVQFIGELYKLSMLTERIMHECVKKLVDYTGIPDEAEIESLTKLLRTIGSNLDSTEKGKPMMDVYFQRIQAMIDTPELPSRLKFMLMDIVDLRKKRWQSKDANKGPKTLEEIRTEAEAAAAQKAAENARGPRGGGGGGGGRMQMGRGDSRNFSNQYGNQPPQDYQKNTVGMDDLRRLAKGGANRQSSANMSFGPTSMFSSRSNSGRKMGGPGGALSRGGEDSGASSRTGTPPHQKEKESATSANAFSLLAGLSNETETPASPPSTNSSPVLVKSTPAVADKTNES</sequence>
<protein>
    <submittedName>
        <fullName evidence="6">Translation initiation factor 4F</fullName>
    </submittedName>
</protein>
<feature type="compositionally biased region" description="Polar residues" evidence="4">
    <location>
        <begin position="14"/>
        <end position="28"/>
    </location>
</feature>
<dbReference type="PANTHER" id="PTHR23253">
    <property type="entry name" value="EUKARYOTIC TRANSLATION INITIATION FACTOR 4 GAMMA"/>
    <property type="match status" value="1"/>
</dbReference>
<feature type="compositionally biased region" description="Polar residues" evidence="4">
    <location>
        <begin position="88"/>
        <end position="109"/>
    </location>
</feature>
<feature type="compositionally biased region" description="Low complexity" evidence="4">
    <location>
        <begin position="601"/>
        <end position="613"/>
    </location>
</feature>
<evidence type="ECO:0000313" key="7">
    <source>
        <dbReference type="Proteomes" id="UP001629113"/>
    </source>
</evidence>
<feature type="compositionally biased region" description="Polar residues" evidence="4">
    <location>
        <begin position="1470"/>
        <end position="1487"/>
    </location>
</feature>
<dbReference type="EMBL" id="JBFCZG010000002">
    <property type="protein sequence ID" value="KAL3425688.1"/>
    <property type="molecule type" value="Genomic_DNA"/>
</dbReference>
<evidence type="ECO:0000256" key="2">
    <source>
        <dbReference type="ARBA" id="ARBA00022540"/>
    </source>
</evidence>
<feature type="compositionally biased region" description="Low complexity" evidence="4">
    <location>
        <begin position="418"/>
        <end position="434"/>
    </location>
</feature>
<comment type="similarity">
    <text evidence="1">Belongs to the eukaryotic initiation factor 4G family.</text>
</comment>
<feature type="compositionally biased region" description="Polar residues" evidence="4">
    <location>
        <begin position="56"/>
        <end position="69"/>
    </location>
</feature>
<accession>A0ABR4PQQ0</accession>
<feature type="compositionally biased region" description="Polar residues" evidence="4">
    <location>
        <begin position="130"/>
        <end position="150"/>
    </location>
</feature>
<feature type="compositionally biased region" description="Gly residues" evidence="4">
    <location>
        <begin position="118"/>
        <end position="128"/>
    </location>
</feature>
<dbReference type="SUPFAM" id="SSF101489">
    <property type="entry name" value="Eukaryotic initiation factor 4f subunit eIF4g, eIF4e-binding domain"/>
    <property type="match status" value="1"/>
</dbReference>
<dbReference type="Pfam" id="PF02854">
    <property type="entry name" value="MIF4G"/>
    <property type="match status" value="1"/>
</dbReference>
<dbReference type="Proteomes" id="UP001629113">
    <property type="component" value="Unassembled WGS sequence"/>
</dbReference>
<feature type="compositionally biased region" description="Basic and acidic residues" evidence="4">
    <location>
        <begin position="696"/>
        <end position="719"/>
    </location>
</feature>
<dbReference type="InterPro" id="IPR022745">
    <property type="entry name" value="eIF4G1_eIF4E-bd"/>
</dbReference>
<feature type="compositionally biased region" description="Low complexity" evidence="4">
    <location>
        <begin position="1573"/>
        <end position="1589"/>
    </location>
</feature>
<feature type="region of interest" description="Disordered" evidence="4">
    <location>
        <begin position="1047"/>
        <end position="1116"/>
    </location>
</feature>
<feature type="compositionally biased region" description="Low complexity" evidence="4">
    <location>
        <begin position="33"/>
        <end position="52"/>
    </location>
</feature>
<feature type="compositionally biased region" description="Polar residues" evidence="4">
    <location>
        <begin position="558"/>
        <end position="597"/>
    </location>
</feature>
<feature type="compositionally biased region" description="Basic and acidic residues" evidence="4">
    <location>
        <begin position="759"/>
        <end position="849"/>
    </location>
</feature>
<reference evidence="6 7" key="1">
    <citation type="submission" date="2024-06" db="EMBL/GenBank/DDBJ databases">
        <title>Complete genome of Phlyctema vagabunda strain 19-DSS-EL-015.</title>
        <authorList>
            <person name="Fiorenzani C."/>
        </authorList>
    </citation>
    <scope>NUCLEOTIDE SEQUENCE [LARGE SCALE GENOMIC DNA]</scope>
    <source>
        <strain evidence="6 7">19-DSS-EL-015</strain>
    </source>
</reference>
<dbReference type="InterPro" id="IPR003890">
    <property type="entry name" value="MIF4G-like_typ-3"/>
</dbReference>
<dbReference type="SMART" id="SM00543">
    <property type="entry name" value="MIF4G"/>
    <property type="match status" value="1"/>
</dbReference>
<feature type="compositionally biased region" description="Low complexity" evidence="4">
    <location>
        <begin position="1437"/>
        <end position="1450"/>
    </location>
</feature>
<feature type="compositionally biased region" description="Basic and acidic residues" evidence="4">
    <location>
        <begin position="726"/>
        <end position="742"/>
    </location>
</feature>
<feature type="compositionally biased region" description="Low complexity" evidence="4">
    <location>
        <begin position="543"/>
        <end position="556"/>
    </location>
</feature>
<feature type="compositionally biased region" description="Polar residues" evidence="4">
    <location>
        <begin position="259"/>
        <end position="270"/>
    </location>
</feature>
<dbReference type="InterPro" id="IPR036211">
    <property type="entry name" value="eIF4G_eIF4E-bd_sf"/>
</dbReference>
<feature type="compositionally biased region" description="Low complexity" evidence="4">
    <location>
        <begin position="988"/>
        <end position="998"/>
    </location>
</feature>
<comment type="caution">
    <text evidence="6">The sequence shown here is derived from an EMBL/GenBank/DDBJ whole genome shotgun (WGS) entry which is preliminary data.</text>
</comment>
<feature type="region of interest" description="Disordered" evidence="4">
    <location>
        <begin position="1500"/>
        <end position="1605"/>
    </location>
</feature>
<feature type="compositionally biased region" description="Polar residues" evidence="4">
    <location>
        <begin position="229"/>
        <end position="238"/>
    </location>
</feature>
<feature type="region of interest" description="Disordered" evidence="4">
    <location>
        <begin position="1"/>
        <end position="462"/>
    </location>
</feature>
<feature type="compositionally biased region" description="Low complexity" evidence="4">
    <location>
        <begin position="1"/>
        <end position="13"/>
    </location>
</feature>
<feature type="compositionally biased region" description="Gly residues" evidence="4">
    <location>
        <begin position="1451"/>
        <end position="1462"/>
    </location>
</feature>
<keyword evidence="7" id="KW-1185">Reference proteome</keyword>
<evidence type="ECO:0000256" key="1">
    <source>
        <dbReference type="ARBA" id="ARBA00005775"/>
    </source>
</evidence>
<feature type="compositionally biased region" description="Low complexity" evidence="4">
    <location>
        <begin position="208"/>
        <end position="218"/>
    </location>
</feature>
<dbReference type="InterPro" id="IPR016024">
    <property type="entry name" value="ARM-type_fold"/>
</dbReference>
<evidence type="ECO:0000256" key="3">
    <source>
        <dbReference type="ARBA" id="ARBA00022917"/>
    </source>
</evidence>
<feature type="compositionally biased region" description="Polar residues" evidence="4">
    <location>
        <begin position="1072"/>
        <end position="1098"/>
    </location>
</feature>
<feature type="compositionally biased region" description="Low complexity" evidence="4">
    <location>
        <begin position="682"/>
        <end position="695"/>
    </location>
</feature>
<feature type="region of interest" description="Disordered" evidence="4">
    <location>
        <begin position="627"/>
        <end position="915"/>
    </location>
</feature>
<feature type="compositionally biased region" description="Gly residues" evidence="4">
    <location>
        <begin position="241"/>
        <end position="258"/>
    </location>
</feature>
<dbReference type="Gene3D" id="1.25.40.180">
    <property type="match status" value="1"/>
</dbReference>
<proteinExistence type="inferred from homology"/>
<keyword evidence="2 6" id="KW-0396">Initiation factor</keyword>
<evidence type="ECO:0000313" key="6">
    <source>
        <dbReference type="EMBL" id="KAL3425688.1"/>
    </source>
</evidence>
<feature type="compositionally biased region" description="Low complexity" evidence="4">
    <location>
        <begin position="325"/>
        <end position="357"/>
    </location>
</feature>
<feature type="region of interest" description="Disordered" evidence="4">
    <location>
        <begin position="536"/>
        <end position="613"/>
    </location>
</feature>
<feature type="compositionally biased region" description="Basic and acidic residues" evidence="4">
    <location>
        <begin position="385"/>
        <end position="395"/>
    </location>
</feature>
<keyword evidence="3" id="KW-0648">Protein biosynthesis</keyword>
<name>A0ABR4PQQ0_9HELO</name>
<feature type="domain" description="MIF4G" evidence="5">
    <location>
        <begin position="1172"/>
        <end position="1416"/>
    </location>
</feature>
<gene>
    <name evidence="6" type="ORF">PVAG01_02479</name>
</gene>
<dbReference type="SUPFAM" id="SSF48371">
    <property type="entry name" value="ARM repeat"/>
    <property type="match status" value="1"/>
</dbReference>
<dbReference type="Gene3D" id="1.20.970.30">
    <property type="entry name" value="eIF4G, eIF4E-binding domain"/>
    <property type="match status" value="1"/>
</dbReference>
<dbReference type="PANTHER" id="PTHR23253:SF9">
    <property type="entry name" value="EUKARYOTIC TRANSLATION INITIATION FACTOR 4 GAMMA 2"/>
    <property type="match status" value="1"/>
</dbReference>
<feature type="compositionally biased region" description="Polar residues" evidence="4">
    <location>
        <begin position="1503"/>
        <end position="1525"/>
    </location>
</feature>
<evidence type="ECO:0000256" key="4">
    <source>
        <dbReference type="SAM" id="MobiDB-lite"/>
    </source>
</evidence>
<feature type="compositionally biased region" description="Polar residues" evidence="4">
    <location>
        <begin position="315"/>
        <end position="324"/>
    </location>
</feature>
<organism evidence="6 7">
    <name type="scientific">Phlyctema vagabunda</name>
    <dbReference type="NCBI Taxonomy" id="108571"/>
    <lineage>
        <taxon>Eukaryota</taxon>
        <taxon>Fungi</taxon>
        <taxon>Dikarya</taxon>
        <taxon>Ascomycota</taxon>
        <taxon>Pezizomycotina</taxon>
        <taxon>Leotiomycetes</taxon>
        <taxon>Helotiales</taxon>
        <taxon>Dermateaceae</taxon>
        <taxon>Phlyctema</taxon>
    </lineage>
</organism>
<feature type="region of interest" description="Disordered" evidence="4">
    <location>
        <begin position="988"/>
        <end position="1021"/>
    </location>
</feature>
<feature type="compositionally biased region" description="Gly residues" evidence="4">
    <location>
        <begin position="1527"/>
        <end position="1536"/>
    </location>
</feature>
<evidence type="ECO:0000259" key="5">
    <source>
        <dbReference type="SMART" id="SM00543"/>
    </source>
</evidence>